<evidence type="ECO:0000313" key="7">
    <source>
        <dbReference type="EMBL" id="EDX17580.1"/>
    </source>
</evidence>
<accession>B4R7M1</accession>
<organism evidence="7 8">
    <name type="scientific">Drosophila simulans</name>
    <name type="common">Fruit fly</name>
    <dbReference type="NCBI Taxonomy" id="7240"/>
    <lineage>
        <taxon>Eukaryota</taxon>
        <taxon>Metazoa</taxon>
        <taxon>Ecdysozoa</taxon>
        <taxon>Arthropoda</taxon>
        <taxon>Hexapoda</taxon>
        <taxon>Insecta</taxon>
        <taxon>Pterygota</taxon>
        <taxon>Neoptera</taxon>
        <taxon>Endopterygota</taxon>
        <taxon>Diptera</taxon>
        <taxon>Brachycera</taxon>
        <taxon>Muscomorpha</taxon>
        <taxon>Ephydroidea</taxon>
        <taxon>Drosophilidae</taxon>
        <taxon>Drosophila</taxon>
        <taxon>Sophophora</taxon>
    </lineage>
</organism>
<feature type="domain" description="PDZ" evidence="6">
    <location>
        <begin position="895"/>
        <end position="971"/>
    </location>
</feature>
<dbReference type="CDD" id="cd01208">
    <property type="entry name" value="PTB_X11"/>
    <property type="match status" value="1"/>
</dbReference>
<name>B4R7M1_DROSI</name>
<dbReference type="FunFam" id="2.30.42.10:FF:000017">
    <property type="entry name" value="Amyloid beta A4 protein-binding family A member 1"/>
    <property type="match status" value="1"/>
</dbReference>
<dbReference type="Proteomes" id="UP000000304">
    <property type="component" value="Chromosome X"/>
</dbReference>
<protein>
    <submittedName>
        <fullName evidence="7">GD16984</fullName>
    </submittedName>
</protein>
<evidence type="ECO:0000259" key="6">
    <source>
        <dbReference type="PROSITE" id="PS50106"/>
    </source>
</evidence>
<keyword evidence="1" id="KW-0813">Transport</keyword>
<dbReference type="PROSITE" id="PS01179">
    <property type="entry name" value="PID"/>
    <property type="match status" value="1"/>
</dbReference>
<dbReference type="InterPro" id="IPR006020">
    <property type="entry name" value="PTB/PI_dom"/>
</dbReference>
<dbReference type="CDD" id="cd06793">
    <property type="entry name" value="PDZ2_APBA1_3-like"/>
    <property type="match status" value="1"/>
</dbReference>
<dbReference type="PANTHER" id="PTHR12345:SF16">
    <property type="entry name" value="X11L, ISOFORM F-RELATED"/>
    <property type="match status" value="1"/>
</dbReference>
<feature type="region of interest" description="Disordered" evidence="4">
    <location>
        <begin position="379"/>
        <end position="427"/>
    </location>
</feature>
<evidence type="ECO:0000256" key="1">
    <source>
        <dbReference type="ARBA" id="ARBA00022448"/>
    </source>
</evidence>
<dbReference type="FunFam" id="2.30.42.10:FF:000007">
    <property type="entry name" value="Amyloid beta A4 protein-binding family A member"/>
    <property type="match status" value="1"/>
</dbReference>
<dbReference type="GO" id="GO:0005886">
    <property type="term" value="C:plasma membrane"/>
    <property type="evidence" value="ECO:0007669"/>
    <property type="project" value="TreeGrafter"/>
</dbReference>
<feature type="compositionally biased region" description="Gly residues" evidence="4">
    <location>
        <begin position="403"/>
        <end position="422"/>
    </location>
</feature>
<dbReference type="SMART" id="SM00228">
    <property type="entry name" value="PDZ"/>
    <property type="match status" value="2"/>
</dbReference>
<dbReference type="SMART" id="SM00462">
    <property type="entry name" value="PTB"/>
    <property type="match status" value="1"/>
</dbReference>
<feature type="domain" description="PDZ" evidence="6">
    <location>
        <begin position="804"/>
        <end position="889"/>
    </location>
</feature>
<dbReference type="Pfam" id="PF00595">
    <property type="entry name" value="PDZ"/>
    <property type="match status" value="2"/>
</dbReference>
<keyword evidence="8" id="KW-1185">Reference proteome</keyword>
<dbReference type="STRING" id="7240.B4R7M1"/>
<dbReference type="OMA" id="GHDICGM"/>
<dbReference type="Gene3D" id="2.30.42.10">
    <property type="match status" value="2"/>
</dbReference>
<sequence>MATVPPLSSTATSLQKTAARAALAALAQSHPHSSHNILSSLLPHSPNPVNPGQMHAAQQSIQNYPVRPGFPQRIISPPSRDPRSSSPPLQQQQYQQQQQQQQQQQLQHQQQHFASLMSSHSNNNSNTNKQPLSSDNNAEDTSNDVSEIGTISDLTTPEAVGLSIGIAGGEMASRAGTPPQTAQAPPTAVAGSTVNGTGSGNGTATGNATAAGSGLGPLSLHTKSSTFDYLYEFSETRKVLEEFFKCPSTDEQPIMENGSDVDSIDIQYEFHSNFERDEEDLAEEEEAEDDEEVDDDADEENDEAEDEDEPLEQDREQNYRAQGAPQSGHIDSERLVFSGYGQQPQLQAQLTAQPMGGARRHYSGSPLMRDFDFFLDSTSRSSGERDADQDGLNHNQLLSTSSGHGGGVGVGGGIGVGPGGGHNYRYSPETTDYDSNCGDLDSLSGEMNGGVSTSCSNYAKFYASAMPVLEDGLSSGHTSDTENNNNNQKNLQQSTANQGGQCPTSLSGSTSIGGSGGISMLMDMKRISTNHSLNSMNNQTTTASTTTDSNGGVGVVGHHLVATLVASPNNEQAKSQGQTQLQSHPPKTLSLDQSLSNHSKVFKNIDPELDSLYSIGGAVLIEGVLFRAKYLGSTQLVCEGQPTKSTRMMQAEEAVSRIKAPDGDVQPSTEVDLFISTEKIMVLNTDLKEIMMDHALRTISYIADIGDLVVLMARRRFVPQDIDDAPKPNRTPKMICHVFESDEAQFIAQSIGQAFQVAYMEFLKANGIEDHRFVKEMDYQEVLNSQEIFGDELEIFAKKELQKEVVVPKAKGEILGVVIVESGWGSMLPTVVIANLMSSGAAARCGQLNIGDQLIAINGLSLVGLPLSTCQTYIKNTKNQTVVKFRVVPCAPVVEVKIKRPETKYQLGFRVQNGVICSLLRGGIAERGGVRVGHRIIEINNQSVVAVPHEKIVNLLATSVGEILMKTMPTSMFRLLTGQENPIYI</sequence>
<dbReference type="SMR" id="B4R7M1"/>
<dbReference type="GO" id="GO:0005737">
    <property type="term" value="C:cytoplasm"/>
    <property type="evidence" value="ECO:0007669"/>
    <property type="project" value="TreeGrafter"/>
</dbReference>
<evidence type="ECO:0000256" key="3">
    <source>
        <dbReference type="ARBA" id="ARBA00022737"/>
    </source>
</evidence>
<feature type="compositionally biased region" description="Low complexity" evidence="4">
    <location>
        <begin position="84"/>
        <end position="128"/>
    </location>
</feature>
<evidence type="ECO:0000259" key="5">
    <source>
        <dbReference type="PROSITE" id="PS01179"/>
    </source>
</evidence>
<feature type="compositionally biased region" description="Low complexity" evidence="4">
    <location>
        <begin position="483"/>
        <end position="493"/>
    </location>
</feature>
<dbReference type="PhylomeDB" id="B4R7M1"/>
<feature type="compositionally biased region" description="Polar residues" evidence="4">
    <location>
        <begin position="392"/>
        <end position="402"/>
    </location>
</feature>
<feature type="region of interest" description="Disordered" evidence="4">
    <location>
        <begin position="34"/>
        <end position="154"/>
    </location>
</feature>
<dbReference type="Gene3D" id="2.30.29.30">
    <property type="entry name" value="Pleckstrin-homology domain (PH domain)/Phosphotyrosine-binding domain (PTB)"/>
    <property type="match status" value="1"/>
</dbReference>
<dbReference type="PROSITE" id="PS50106">
    <property type="entry name" value="PDZ"/>
    <property type="match status" value="2"/>
</dbReference>
<dbReference type="GO" id="GO:0043197">
    <property type="term" value="C:dendritic spine"/>
    <property type="evidence" value="ECO:0007669"/>
    <property type="project" value="TreeGrafter"/>
</dbReference>
<feature type="region of interest" description="Disordered" evidence="4">
    <location>
        <begin position="170"/>
        <end position="208"/>
    </location>
</feature>
<proteinExistence type="predicted"/>
<feature type="compositionally biased region" description="Polar residues" evidence="4">
    <location>
        <begin position="494"/>
        <end position="503"/>
    </location>
</feature>
<gene>
    <name evidence="7" type="primary">Dsim\GD16984</name>
    <name evidence="7" type="ORF">Dsim_GD16984</name>
</gene>
<keyword evidence="3" id="KW-0677">Repeat</keyword>
<dbReference type="CDD" id="cd06720">
    <property type="entry name" value="PDZ1_APBA1_3-like"/>
    <property type="match status" value="1"/>
</dbReference>
<dbReference type="HOGENOM" id="CLU_003303_1_0_1"/>
<dbReference type="EMBL" id="CM000366">
    <property type="protein sequence ID" value="EDX17580.1"/>
    <property type="molecule type" value="Genomic_DNA"/>
</dbReference>
<feature type="region of interest" description="Disordered" evidence="4">
    <location>
        <begin position="472"/>
        <end position="518"/>
    </location>
</feature>
<dbReference type="AlphaFoldDB" id="B4R7M1"/>
<feature type="compositionally biased region" description="Low complexity" evidence="4">
    <location>
        <begin position="534"/>
        <end position="553"/>
    </location>
</feature>
<dbReference type="GO" id="GO:0007268">
    <property type="term" value="P:chemical synaptic transmission"/>
    <property type="evidence" value="ECO:0007669"/>
    <property type="project" value="TreeGrafter"/>
</dbReference>
<dbReference type="InterPro" id="IPR001478">
    <property type="entry name" value="PDZ"/>
</dbReference>
<evidence type="ECO:0000256" key="4">
    <source>
        <dbReference type="SAM" id="MobiDB-lite"/>
    </source>
</evidence>
<feature type="compositionally biased region" description="Low complexity" evidence="4">
    <location>
        <begin position="177"/>
        <end position="196"/>
    </location>
</feature>
<dbReference type="InterPro" id="IPR051230">
    <property type="entry name" value="APP-Binding"/>
</dbReference>
<feature type="compositionally biased region" description="Acidic residues" evidence="4">
    <location>
        <begin position="276"/>
        <end position="311"/>
    </location>
</feature>
<feature type="domain" description="PID" evidence="5">
    <location>
        <begin position="623"/>
        <end position="769"/>
    </location>
</feature>
<reference evidence="7 8" key="1">
    <citation type="journal article" date="2007" name="Nature">
        <title>Evolution of genes and genomes on the Drosophila phylogeny.</title>
        <authorList>
            <consortium name="Drosophila 12 Genomes Consortium"/>
            <person name="Clark A.G."/>
            <person name="Eisen M.B."/>
            <person name="Smith D.R."/>
            <person name="Bergman C.M."/>
            <person name="Oliver B."/>
            <person name="Markow T.A."/>
            <person name="Kaufman T.C."/>
            <person name="Kellis M."/>
            <person name="Gelbart W."/>
            <person name="Iyer V.N."/>
            <person name="Pollard D.A."/>
            <person name="Sackton T.B."/>
            <person name="Larracuente A.M."/>
            <person name="Singh N.D."/>
            <person name="Abad J.P."/>
            <person name="Abt D.N."/>
            <person name="Adryan B."/>
            <person name="Aguade M."/>
            <person name="Akashi H."/>
            <person name="Anderson W.W."/>
            <person name="Aquadro C.F."/>
            <person name="Ardell D.H."/>
            <person name="Arguello R."/>
            <person name="Artieri C.G."/>
            <person name="Barbash D.A."/>
            <person name="Barker D."/>
            <person name="Barsanti P."/>
            <person name="Batterham P."/>
            <person name="Batzoglou S."/>
            <person name="Begun D."/>
            <person name="Bhutkar A."/>
            <person name="Blanco E."/>
            <person name="Bosak S.A."/>
            <person name="Bradley R.K."/>
            <person name="Brand A.D."/>
            <person name="Brent M.R."/>
            <person name="Brooks A.N."/>
            <person name="Brown R.H."/>
            <person name="Butlin R.K."/>
            <person name="Caggese C."/>
            <person name="Calvi B.R."/>
            <person name="Bernardo de Carvalho A."/>
            <person name="Caspi A."/>
            <person name="Castrezana S."/>
            <person name="Celniker S.E."/>
            <person name="Chang J.L."/>
            <person name="Chapple C."/>
            <person name="Chatterji S."/>
            <person name="Chinwalla A."/>
            <person name="Civetta A."/>
            <person name="Clifton S.W."/>
            <person name="Comeron J.M."/>
            <person name="Costello J.C."/>
            <person name="Coyne J.A."/>
            <person name="Daub J."/>
            <person name="David R.G."/>
            <person name="Delcher A.L."/>
            <person name="Delehaunty K."/>
            <person name="Do C.B."/>
            <person name="Ebling H."/>
            <person name="Edwards K."/>
            <person name="Eickbush T."/>
            <person name="Evans J.D."/>
            <person name="Filipski A."/>
            <person name="Findeiss S."/>
            <person name="Freyhult E."/>
            <person name="Fulton L."/>
            <person name="Fulton R."/>
            <person name="Garcia A.C."/>
            <person name="Gardiner A."/>
            <person name="Garfield D.A."/>
            <person name="Garvin B.E."/>
            <person name="Gibson G."/>
            <person name="Gilbert D."/>
            <person name="Gnerre S."/>
            <person name="Godfrey J."/>
            <person name="Good R."/>
            <person name="Gotea V."/>
            <person name="Gravely B."/>
            <person name="Greenberg A.J."/>
            <person name="Griffiths-Jones S."/>
            <person name="Gross S."/>
            <person name="Guigo R."/>
            <person name="Gustafson E.A."/>
            <person name="Haerty W."/>
            <person name="Hahn M.W."/>
            <person name="Halligan D.L."/>
            <person name="Halpern A.L."/>
            <person name="Halter G.M."/>
            <person name="Han M.V."/>
            <person name="Heger A."/>
            <person name="Hillier L."/>
            <person name="Hinrichs A.S."/>
            <person name="Holmes I."/>
            <person name="Hoskins R.A."/>
            <person name="Hubisz M.J."/>
            <person name="Hultmark D."/>
            <person name="Huntley M.A."/>
            <person name="Jaffe D.B."/>
            <person name="Jagadeeshan S."/>
            <person name="Jeck W.R."/>
            <person name="Johnson J."/>
            <person name="Jones C.D."/>
            <person name="Jordan W.C."/>
            <person name="Karpen G.H."/>
            <person name="Kataoka E."/>
            <person name="Keightley P.D."/>
            <person name="Kheradpour P."/>
            <person name="Kirkness E.F."/>
            <person name="Koerich L.B."/>
            <person name="Kristiansen K."/>
            <person name="Kudrna D."/>
            <person name="Kulathinal R.J."/>
            <person name="Kumar S."/>
            <person name="Kwok R."/>
            <person name="Lander E."/>
            <person name="Langley C.H."/>
            <person name="Lapoint R."/>
            <person name="Lazzaro B.P."/>
            <person name="Lee S.J."/>
            <person name="Levesque L."/>
            <person name="Li R."/>
            <person name="Lin C.F."/>
            <person name="Lin M.F."/>
            <person name="Lindblad-Toh K."/>
            <person name="Llopart A."/>
            <person name="Long M."/>
            <person name="Low L."/>
            <person name="Lozovsky E."/>
            <person name="Lu J."/>
            <person name="Luo M."/>
            <person name="Machado C.A."/>
            <person name="Makalowski W."/>
            <person name="Marzo M."/>
            <person name="Matsuda M."/>
            <person name="Matzkin L."/>
            <person name="McAllister B."/>
            <person name="McBride C.S."/>
            <person name="McKernan B."/>
            <person name="McKernan K."/>
            <person name="Mendez-Lago M."/>
            <person name="Minx P."/>
            <person name="Mollenhauer M.U."/>
            <person name="Montooth K."/>
            <person name="Mount S.M."/>
            <person name="Mu X."/>
            <person name="Myers E."/>
            <person name="Negre B."/>
            <person name="Newfeld S."/>
            <person name="Nielsen R."/>
            <person name="Noor M.A."/>
            <person name="O'Grady P."/>
            <person name="Pachter L."/>
            <person name="Papaceit M."/>
            <person name="Parisi M.J."/>
            <person name="Parisi M."/>
            <person name="Parts L."/>
            <person name="Pedersen J.S."/>
            <person name="Pesole G."/>
            <person name="Phillippy A.M."/>
            <person name="Ponting C.P."/>
            <person name="Pop M."/>
            <person name="Porcelli D."/>
            <person name="Powell J.R."/>
            <person name="Prohaska S."/>
            <person name="Pruitt K."/>
            <person name="Puig M."/>
            <person name="Quesneville H."/>
            <person name="Ram K.R."/>
            <person name="Rand D."/>
            <person name="Rasmussen M.D."/>
            <person name="Reed L.K."/>
            <person name="Reenan R."/>
            <person name="Reily A."/>
            <person name="Remington K.A."/>
            <person name="Rieger T.T."/>
            <person name="Ritchie M.G."/>
            <person name="Robin C."/>
            <person name="Rogers Y.H."/>
            <person name="Rohde C."/>
            <person name="Rozas J."/>
            <person name="Rubenfield M.J."/>
            <person name="Ruiz A."/>
            <person name="Russo S."/>
            <person name="Salzberg S.L."/>
            <person name="Sanchez-Gracia A."/>
            <person name="Saranga D.J."/>
            <person name="Sato H."/>
            <person name="Schaeffer S.W."/>
            <person name="Schatz M.C."/>
            <person name="Schlenke T."/>
            <person name="Schwartz R."/>
            <person name="Segarra C."/>
            <person name="Singh R.S."/>
            <person name="Sirot L."/>
            <person name="Sirota M."/>
            <person name="Sisneros N.B."/>
            <person name="Smith C.D."/>
            <person name="Smith T.F."/>
            <person name="Spieth J."/>
            <person name="Stage D.E."/>
            <person name="Stark A."/>
            <person name="Stephan W."/>
            <person name="Strausberg R.L."/>
            <person name="Strempel S."/>
            <person name="Sturgill D."/>
            <person name="Sutton G."/>
            <person name="Sutton G.G."/>
            <person name="Tao W."/>
            <person name="Teichmann S."/>
            <person name="Tobari Y.N."/>
            <person name="Tomimura Y."/>
            <person name="Tsolas J.M."/>
            <person name="Valente V.L."/>
            <person name="Venter E."/>
            <person name="Venter J.C."/>
            <person name="Vicario S."/>
            <person name="Vieira F.G."/>
            <person name="Vilella A.J."/>
            <person name="Villasante A."/>
            <person name="Walenz B."/>
            <person name="Wang J."/>
            <person name="Wasserman M."/>
            <person name="Watts T."/>
            <person name="Wilson D."/>
            <person name="Wilson R.K."/>
            <person name="Wing R.A."/>
            <person name="Wolfner M.F."/>
            <person name="Wong A."/>
            <person name="Wong G.K."/>
            <person name="Wu C.I."/>
            <person name="Wu G."/>
            <person name="Yamamoto D."/>
            <person name="Yang H.P."/>
            <person name="Yang S.P."/>
            <person name="Yorke J.A."/>
            <person name="Yoshida K."/>
            <person name="Zdobnov E."/>
            <person name="Zhang P."/>
            <person name="Zhang Y."/>
            <person name="Zimin A.V."/>
            <person name="Baldwin J."/>
            <person name="Abdouelleil A."/>
            <person name="Abdulkadir J."/>
            <person name="Abebe A."/>
            <person name="Abera B."/>
            <person name="Abreu J."/>
            <person name="Acer S.C."/>
            <person name="Aftuck L."/>
            <person name="Alexander A."/>
            <person name="An P."/>
            <person name="Anderson E."/>
            <person name="Anderson S."/>
            <person name="Arachi H."/>
            <person name="Azer M."/>
            <person name="Bachantsang P."/>
            <person name="Barry A."/>
            <person name="Bayul T."/>
            <person name="Berlin A."/>
            <person name="Bessette D."/>
            <person name="Bloom T."/>
            <person name="Blye J."/>
            <person name="Boguslavskiy L."/>
            <person name="Bonnet C."/>
            <person name="Boukhgalter B."/>
            <person name="Bourzgui I."/>
            <person name="Brown A."/>
            <person name="Cahill P."/>
            <person name="Channer S."/>
            <person name="Cheshatsang Y."/>
            <person name="Chuda L."/>
            <person name="Citroen M."/>
            <person name="Collymore A."/>
            <person name="Cooke P."/>
            <person name="Costello M."/>
            <person name="D'Aco K."/>
            <person name="Daza R."/>
            <person name="De Haan G."/>
            <person name="DeGray S."/>
            <person name="DeMaso C."/>
            <person name="Dhargay N."/>
            <person name="Dooley K."/>
            <person name="Dooley E."/>
            <person name="Doricent M."/>
            <person name="Dorje P."/>
            <person name="Dorjee K."/>
            <person name="Dupes A."/>
            <person name="Elong R."/>
            <person name="Falk J."/>
            <person name="Farina A."/>
            <person name="Faro S."/>
            <person name="Ferguson D."/>
            <person name="Fisher S."/>
            <person name="Foley C.D."/>
            <person name="Franke A."/>
            <person name="Friedrich D."/>
            <person name="Gadbois L."/>
            <person name="Gearin G."/>
            <person name="Gearin C.R."/>
            <person name="Giannoukos G."/>
            <person name="Goode T."/>
            <person name="Graham J."/>
            <person name="Grandbois E."/>
            <person name="Grewal S."/>
            <person name="Gyaltsen K."/>
            <person name="Hafez N."/>
            <person name="Hagos B."/>
            <person name="Hall J."/>
            <person name="Henson C."/>
            <person name="Hollinger A."/>
            <person name="Honan T."/>
            <person name="Huard M.D."/>
            <person name="Hughes L."/>
            <person name="Hurhula B."/>
            <person name="Husby M.E."/>
            <person name="Kamat A."/>
            <person name="Kanga B."/>
            <person name="Kashin S."/>
            <person name="Khazanovich D."/>
            <person name="Kisner P."/>
            <person name="Lance K."/>
            <person name="Lara M."/>
            <person name="Lee W."/>
            <person name="Lennon N."/>
            <person name="Letendre F."/>
            <person name="LeVine R."/>
            <person name="Lipovsky A."/>
            <person name="Liu X."/>
            <person name="Liu J."/>
            <person name="Liu S."/>
            <person name="Lokyitsang T."/>
            <person name="Lokyitsang Y."/>
            <person name="Lubonja R."/>
            <person name="Lui A."/>
            <person name="MacDonald P."/>
            <person name="Magnisalis V."/>
            <person name="Maru K."/>
            <person name="Matthews C."/>
            <person name="McCusker W."/>
            <person name="McDonough S."/>
            <person name="Mehta T."/>
            <person name="Meldrim J."/>
            <person name="Meneus L."/>
            <person name="Mihai O."/>
            <person name="Mihalev A."/>
            <person name="Mihova T."/>
            <person name="Mittelman R."/>
            <person name="Mlenga V."/>
            <person name="Montmayeur A."/>
            <person name="Mulrain L."/>
            <person name="Navidi A."/>
            <person name="Naylor J."/>
            <person name="Negash T."/>
            <person name="Nguyen T."/>
            <person name="Nguyen N."/>
            <person name="Nicol R."/>
            <person name="Norbu C."/>
            <person name="Norbu N."/>
            <person name="Novod N."/>
            <person name="O'Neill B."/>
            <person name="Osman S."/>
            <person name="Markiewicz E."/>
            <person name="Oyono O.L."/>
            <person name="Patti C."/>
            <person name="Phunkhang P."/>
            <person name="Pierre F."/>
            <person name="Priest M."/>
            <person name="Raghuraman S."/>
            <person name="Rege F."/>
            <person name="Reyes R."/>
            <person name="Rise C."/>
            <person name="Rogov P."/>
            <person name="Ross K."/>
            <person name="Ryan E."/>
            <person name="Settipalli S."/>
            <person name="Shea T."/>
            <person name="Sherpa N."/>
            <person name="Shi L."/>
            <person name="Shih D."/>
            <person name="Sparrow T."/>
            <person name="Spaulding J."/>
            <person name="Stalker J."/>
            <person name="Stange-Thomann N."/>
            <person name="Stavropoulos S."/>
            <person name="Stone C."/>
            <person name="Strader C."/>
            <person name="Tesfaye S."/>
            <person name="Thomson T."/>
            <person name="Thoulutsang Y."/>
            <person name="Thoulutsang D."/>
            <person name="Topham K."/>
            <person name="Topping I."/>
            <person name="Tsamla T."/>
            <person name="Vassiliev H."/>
            <person name="Vo A."/>
            <person name="Wangchuk T."/>
            <person name="Wangdi T."/>
            <person name="Weiand M."/>
            <person name="Wilkinson J."/>
            <person name="Wilson A."/>
            <person name="Yadav S."/>
            <person name="Young G."/>
            <person name="Yu Q."/>
            <person name="Zembek L."/>
            <person name="Zhong D."/>
            <person name="Zimmer A."/>
            <person name="Zwirko Z."/>
            <person name="Jaffe D.B."/>
            <person name="Alvarez P."/>
            <person name="Brockman W."/>
            <person name="Butler J."/>
            <person name="Chin C."/>
            <person name="Gnerre S."/>
            <person name="Grabherr M."/>
            <person name="Kleber M."/>
            <person name="Mauceli E."/>
            <person name="MacCallum I."/>
        </authorList>
    </citation>
    <scope>NUCLEOTIDE SEQUENCE [LARGE SCALE GENOMIC DNA]</scope>
    <source>
        <strain evidence="8">white501</strain>
    </source>
</reference>
<feature type="region of interest" description="Disordered" evidence="4">
    <location>
        <begin position="569"/>
        <end position="592"/>
    </location>
</feature>
<dbReference type="PANTHER" id="PTHR12345">
    <property type="entry name" value="SYNTENIN RELATED"/>
    <property type="match status" value="1"/>
</dbReference>
<keyword evidence="2" id="KW-0597">Phosphoprotein</keyword>
<dbReference type="SUPFAM" id="SSF50729">
    <property type="entry name" value="PH domain-like"/>
    <property type="match status" value="1"/>
</dbReference>
<feature type="region of interest" description="Disordered" evidence="4">
    <location>
        <begin position="275"/>
        <end position="314"/>
    </location>
</feature>
<dbReference type="Pfam" id="PF00640">
    <property type="entry name" value="PID"/>
    <property type="match status" value="1"/>
</dbReference>
<dbReference type="OrthoDB" id="5987010at2759"/>
<evidence type="ECO:0000313" key="8">
    <source>
        <dbReference type="Proteomes" id="UP000000304"/>
    </source>
</evidence>
<evidence type="ECO:0000256" key="2">
    <source>
        <dbReference type="ARBA" id="ARBA00022553"/>
    </source>
</evidence>
<dbReference type="SUPFAM" id="SSF50156">
    <property type="entry name" value="PDZ domain-like"/>
    <property type="match status" value="2"/>
</dbReference>
<dbReference type="InterPro" id="IPR011993">
    <property type="entry name" value="PH-like_dom_sf"/>
</dbReference>
<dbReference type="FunFam" id="2.30.29.30:FF:000207">
    <property type="entry name" value="Protein CBR-LIN-10, isoform a"/>
    <property type="match status" value="1"/>
</dbReference>
<feature type="region of interest" description="Disordered" evidence="4">
    <location>
        <begin position="532"/>
        <end position="553"/>
    </location>
</feature>
<dbReference type="InterPro" id="IPR036034">
    <property type="entry name" value="PDZ_sf"/>
</dbReference>